<dbReference type="PANTHER" id="PTHR43812">
    <property type="entry name" value="BLR2425 PROTEIN"/>
    <property type="match status" value="1"/>
</dbReference>
<dbReference type="InterPro" id="IPR012349">
    <property type="entry name" value="Split_barrel_FMN-bd"/>
</dbReference>
<dbReference type="OrthoDB" id="9794638at2"/>
<dbReference type="SUPFAM" id="SSF50475">
    <property type="entry name" value="FMN-binding split barrel"/>
    <property type="match status" value="1"/>
</dbReference>
<dbReference type="GO" id="GO:0016646">
    <property type="term" value="F:oxidoreductase activity, acting on the CH-NH group of donors, NAD or NADP as acceptor"/>
    <property type="evidence" value="ECO:0007669"/>
    <property type="project" value="UniProtKB-ARBA"/>
</dbReference>
<gene>
    <name evidence="3" type="ORF">DT99_05745</name>
</gene>
<name>A0A071MI19_9BURK</name>
<organism evidence="3">
    <name type="scientific">Burkholderia cenocepacia</name>
    <dbReference type="NCBI Taxonomy" id="95486"/>
    <lineage>
        <taxon>Bacteria</taxon>
        <taxon>Pseudomonadati</taxon>
        <taxon>Pseudomonadota</taxon>
        <taxon>Betaproteobacteria</taxon>
        <taxon>Burkholderiales</taxon>
        <taxon>Burkholderiaceae</taxon>
        <taxon>Burkholderia</taxon>
        <taxon>Burkholderia cepacia complex</taxon>
    </lineage>
</organism>
<reference evidence="3" key="1">
    <citation type="submission" date="2014-04" db="EMBL/GenBank/DDBJ databases">
        <title>In planta biocontrol of soil-borne Fusarium wilt of banana through a plant endophytic bacterium, Burkholderia cenocepacia 869T2.</title>
        <authorList>
            <person name="Ho Y.-N."/>
            <person name="Chiang H.-M."/>
            <person name="Chao C.-P."/>
            <person name="Su C.-C."/>
            <person name="Hsu H.-F."/>
            <person name="Guo C.-T."/>
            <person name="Hsieh J.-L."/>
            <person name="Huang C.-C."/>
        </authorList>
    </citation>
    <scope>NUCLEOTIDE SEQUENCE [LARGE SCALE GENOMIC DNA]</scope>
    <source>
        <strain evidence="3">869T2</strain>
    </source>
</reference>
<sequence length="208" mass="22809">MTDSTHHYYEPSQGHGLPHDPLNAIVGPRPIGWISSRGSDGTLNLAPYSFFNAFNYRPPIIGFSSTGAKDSLRNVQETGEFVWNLATRELAERMNQTCAAVPYDVNEFELGGLTAVPSRLVNVPRVAESGVNFECKVTDVIRLRDHHGVETPATLVLGEVIAVHIRHDLLKDGIFDTFGAGIILRAGGPSAYVHVKPDSRFDIFRPDA</sequence>
<evidence type="ECO:0000259" key="2">
    <source>
        <dbReference type="SMART" id="SM00903"/>
    </source>
</evidence>
<accession>A0A071MI19</accession>
<comment type="caution">
    <text evidence="3">The sequence shown here is derived from an EMBL/GenBank/DDBJ whole genome shotgun (WGS) entry which is preliminary data.</text>
</comment>
<proteinExistence type="predicted"/>
<dbReference type="EMBL" id="JJOA01000005">
    <property type="protein sequence ID" value="KEA60542.1"/>
    <property type="molecule type" value="Genomic_DNA"/>
</dbReference>
<feature type="domain" description="Flavin reductase like" evidence="2">
    <location>
        <begin position="26"/>
        <end position="177"/>
    </location>
</feature>
<dbReference type="InterPro" id="IPR002563">
    <property type="entry name" value="Flavin_Rdtase-like_dom"/>
</dbReference>
<evidence type="ECO:0000256" key="1">
    <source>
        <dbReference type="SAM" id="MobiDB-lite"/>
    </source>
</evidence>
<evidence type="ECO:0000313" key="3">
    <source>
        <dbReference type="EMBL" id="KEA60542.1"/>
    </source>
</evidence>
<dbReference type="SMART" id="SM00903">
    <property type="entry name" value="Flavin_Reduct"/>
    <property type="match status" value="1"/>
</dbReference>
<dbReference type="AlphaFoldDB" id="A0A071MI19"/>
<dbReference type="GO" id="GO:0010181">
    <property type="term" value="F:FMN binding"/>
    <property type="evidence" value="ECO:0007669"/>
    <property type="project" value="InterPro"/>
</dbReference>
<dbReference type="Gene3D" id="2.30.110.10">
    <property type="entry name" value="Electron Transport, Fmn-binding Protein, Chain A"/>
    <property type="match status" value="1"/>
</dbReference>
<feature type="region of interest" description="Disordered" evidence="1">
    <location>
        <begin position="1"/>
        <end position="21"/>
    </location>
</feature>
<protein>
    <submittedName>
        <fullName evidence="3">Asp/Glu/hydantoin racemase</fullName>
    </submittedName>
</protein>
<dbReference type="PANTHER" id="PTHR43812:SF2">
    <property type="entry name" value="FLAVIN REDUCTASE LIKE DOMAIN-CONTAINING PROTEIN"/>
    <property type="match status" value="1"/>
</dbReference>
<dbReference type="Pfam" id="PF01613">
    <property type="entry name" value="Flavin_Reduct"/>
    <property type="match status" value="1"/>
</dbReference>